<keyword evidence="2" id="KW-1185">Reference proteome</keyword>
<proteinExistence type="predicted"/>
<reference evidence="1" key="1">
    <citation type="journal article" date="2014" name="Int. J. Syst. Evol. Microbiol.">
        <title>Complete genome sequence of Corynebacterium casei LMG S-19264T (=DSM 44701T), isolated from a smear-ripened cheese.</title>
        <authorList>
            <consortium name="US DOE Joint Genome Institute (JGI-PGF)"/>
            <person name="Walter F."/>
            <person name="Albersmeier A."/>
            <person name="Kalinowski J."/>
            <person name="Ruckert C."/>
        </authorList>
    </citation>
    <scope>NUCLEOTIDE SEQUENCE</scope>
    <source>
        <strain evidence="1">VKM Ac-1069</strain>
    </source>
</reference>
<dbReference type="RefSeq" id="WP_037053774.1">
    <property type="nucleotide sequence ID" value="NZ_BAAAUZ010000022.1"/>
</dbReference>
<name>A0A9W6UG12_9PSEU</name>
<dbReference type="EMBL" id="BSFQ01000059">
    <property type="protein sequence ID" value="GLL15921.1"/>
    <property type="molecule type" value="Genomic_DNA"/>
</dbReference>
<gene>
    <name evidence="1" type="ORF">GCM10017577_70750</name>
</gene>
<evidence type="ECO:0000313" key="2">
    <source>
        <dbReference type="Proteomes" id="UP001143463"/>
    </source>
</evidence>
<comment type="caution">
    <text evidence="1">The sequence shown here is derived from an EMBL/GenBank/DDBJ whole genome shotgun (WGS) entry which is preliminary data.</text>
</comment>
<dbReference type="Proteomes" id="UP001143463">
    <property type="component" value="Unassembled WGS sequence"/>
</dbReference>
<evidence type="ECO:0000313" key="1">
    <source>
        <dbReference type="EMBL" id="GLL15921.1"/>
    </source>
</evidence>
<accession>A0A9W6UG12</accession>
<dbReference type="AlphaFoldDB" id="A0A9W6UG12"/>
<reference evidence="1" key="2">
    <citation type="submission" date="2023-01" db="EMBL/GenBank/DDBJ databases">
        <authorList>
            <person name="Sun Q."/>
            <person name="Evtushenko L."/>
        </authorList>
    </citation>
    <scope>NUCLEOTIDE SEQUENCE</scope>
    <source>
        <strain evidence="1">VKM Ac-1069</strain>
    </source>
</reference>
<protein>
    <submittedName>
        <fullName evidence="1">Uncharacterized protein</fullName>
    </submittedName>
</protein>
<organism evidence="1 2">
    <name type="scientific">Pseudonocardia halophobica</name>
    <dbReference type="NCBI Taxonomy" id="29401"/>
    <lineage>
        <taxon>Bacteria</taxon>
        <taxon>Bacillati</taxon>
        <taxon>Actinomycetota</taxon>
        <taxon>Actinomycetes</taxon>
        <taxon>Pseudonocardiales</taxon>
        <taxon>Pseudonocardiaceae</taxon>
        <taxon>Pseudonocardia</taxon>
    </lineage>
</organism>
<sequence length="127" mass="13642">MTTPTLAPPENSLDDTCYPRRFRILNLVADRDLAIVAYESGEWESRPAVGAVLHPDQAWEFDVGHHFGRENKADLCLEVPVDGGARHVDVEFDVDAFGTPWASASASSEVGVTVSGSTVIVTSGSAR</sequence>